<dbReference type="InterPro" id="IPR008965">
    <property type="entry name" value="CBM2/CBM3_carb-bd_dom_sf"/>
</dbReference>
<evidence type="ECO:0000256" key="4">
    <source>
        <dbReference type="ARBA" id="ARBA00022801"/>
    </source>
</evidence>
<dbReference type="EC" id="3.2.1.4" evidence="11"/>
<dbReference type="AlphaFoldDB" id="A0AAE4JYS5"/>
<dbReference type="InterPro" id="IPR008928">
    <property type="entry name" value="6-hairpin_glycosidase_sf"/>
</dbReference>
<name>A0AAE4JYS5_9CYAN</name>
<evidence type="ECO:0000259" key="12">
    <source>
        <dbReference type="PROSITE" id="PS51173"/>
    </source>
</evidence>
<dbReference type="GO" id="GO:0008810">
    <property type="term" value="F:cellulase activity"/>
    <property type="evidence" value="ECO:0007669"/>
    <property type="project" value="UniProtKB-EC"/>
</dbReference>
<dbReference type="SUPFAM" id="SSF49384">
    <property type="entry name" value="Carbohydrate-binding domain"/>
    <property type="match status" value="2"/>
</dbReference>
<keyword evidence="7 10" id="KW-0119">Carbohydrate metabolism</keyword>
<keyword evidence="4 10" id="KW-0378">Hydrolase</keyword>
<keyword evidence="2" id="KW-0732">Signal</keyword>
<evidence type="ECO:0000256" key="3">
    <source>
        <dbReference type="ARBA" id="ARBA00022737"/>
    </source>
</evidence>
<keyword evidence="5" id="KW-0106">Calcium</keyword>
<keyword evidence="3" id="KW-0677">Repeat</keyword>
<dbReference type="PROSITE" id="PS51173">
    <property type="entry name" value="CBM2"/>
    <property type="match status" value="2"/>
</dbReference>
<organism evidence="13 14">
    <name type="scientific">Pseudocalidococcus azoricus BACA0444</name>
    <dbReference type="NCBI Taxonomy" id="2918990"/>
    <lineage>
        <taxon>Bacteria</taxon>
        <taxon>Bacillati</taxon>
        <taxon>Cyanobacteriota</taxon>
        <taxon>Cyanophyceae</taxon>
        <taxon>Acaryochloridales</taxon>
        <taxon>Thermosynechococcaceae</taxon>
        <taxon>Pseudocalidococcus</taxon>
        <taxon>Pseudocalidococcus azoricus</taxon>
    </lineage>
</organism>
<dbReference type="InterPro" id="IPR012291">
    <property type="entry name" value="CBM2_carb-bd_dom_sf"/>
</dbReference>
<dbReference type="InterPro" id="IPR001919">
    <property type="entry name" value="CBD2"/>
</dbReference>
<dbReference type="InterPro" id="IPR033126">
    <property type="entry name" value="Glyco_hydro_9_Asp/Glu_AS"/>
</dbReference>
<feature type="active site" evidence="10">
    <location>
        <position position="961"/>
    </location>
</feature>
<dbReference type="SMART" id="SM00237">
    <property type="entry name" value="Calx_beta"/>
    <property type="match status" value="3"/>
</dbReference>
<dbReference type="GO" id="GO:0007154">
    <property type="term" value="P:cell communication"/>
    <property type="evidence" value="ECO:0007669"/>
    <property type="project" value="InterPro"/>
</dbReference>
<evidence type="ECO:0000313" key="13">
    <source>
        <dbReference type="EMBL" id="MDS3862483.1"/>
    </source>
</evidence>
<accession>A0AAE4JYS5</accession>
<evidence type="ECO:0000256" key="1">
    <source>
        <dbReference type="ARBA" id="ARBA00000966"/>
    </source>
</evidence>
<feature type="domain" description="CBM2" evidence="12">
    <location>
        <begin position="331"/>
        <end position="441"/>
    </location>
</feature>
<dbReference type="EMBL" id="JAVMIP010000032">
    <property type="protein sequence ID" value="MDS3862483.1"/>
    <property type="molecule type" value="Genomic_DNA"/>
</dbReference>
<reference evidence="14" key="1">
    <citation type="submission" date="2023-07" db="EMBL/GenBank/DDBJ databases">
        <authorList>
            <person name="Luz R."/>
            <person name="Cordeiro R."/>
            <person name="Fonseca A."/>
            <person name="Goncalves V."/>
        </authorList>
    </citation>
    <scope>NUCLEOTIDE SEQUENCE [LARGE SCALE GENOMIC DNA]</scope>
    <source>
        <strain evidence="14">BACA0444</strain>
    </source>
</reference>
<comment type="catalytic activity">
    <reaction evidence="1 11">
        <text>Endohydrolysis of (1-&gt;4)-beta-D-glucosidic linkages in cellulose, lichenin and cereal beta-D-glucans.</text>
        <dbReference type="EC" id="3.2.1.4"/>
    </reaction>
</comment>
<dbReference type="Pfam" id="PF00759">
    <property type="entry name" value="Glyco_hydro_9"/>
    <property type="match status" value="1"/>
</dbReference>
<evidence type="ECO:0000313" key="14">
    <source>
        <dbReference type="Proteomes" id="UP001268256"/>
    </source>
</evidence>
<evidence type="ECO:0000256" key="10">
    <source>
        <dbReference type="PROSITE-ProRule" id="PRU10060"/>
    </source>
</evidence>
<dbReference type="GO" id="GO:0030245">
    <property type="term" value="P:cellulose catabolic process"/>
    <property type="evidence" value="ECO:0007669"/>
    <property type="project" value="UniProtKB-KW"/>
</dbReference>
<keyword evidence="8 10" id="KW-0326">Glycosidase</keyword>
<dbReference type="GO" id="GO:0030247">
    <property type="term" value="F:polysaccharide binding"/>
    <property type="evidence" value="ECO:0007669"/>
    <property type="project" value="UniProtKB-UniRule"/>
</dbReference>
<evidence type="ECO:0000256" key="9">
    <source>
        <dbReference type="ARBA" id="ARBA00023326"/>
    </source>
</evidence>
<dbReference type="InterPro" id="IPR003644">
    <property type="entry name" value="Calx_beta"/>
</dbReference>
<dbReference type="Gene3D" id="2.60.40.290">
    <property type="match status" value="2"/>
</dbReference>
<dbReference type="Gene3D" id="2.60.40.2030">
    <property type="match status" value="3"/>
</dbReference>
<dbReference type="Proteomes" id="UP001268256">
    <property type="component" value="Unassembled WGS sequence"/>
</dbReference>
<evidence type="ECO:0000256" key="2">
    <source>
        <dbReference type="ARBA" id="ARBA00022729"/>
    </source>
</evidence>
<evidence type="ECO:0000256" key="7">
    <source>
        <dbReference type="ARBA" id="ARBA00023277"/>
    </source>
</evidence>
<dbReference type="GO" id="GO:0016020">
    <property type="term" value="C:membrane"/>
    <property type="evidence" value="ECO:0007669"/>
    <property type="project" value="InterPro"/>
</dbReference>
<dbReference type="Pfam" id="PF00553">
    <property type="entry name" value="CBM_2"/>
    <property type="match status" value="2"/>
</dbReference>
<dbReference type="FunFam" id="1.50.10.10:FF:000020">
    <property type="entry name" value="Endoglucanase"/>
    <property type="match status" value="1"/>
</dbReference>
<evidence type="ECO:0000256" key="8">
    <source>
        <dbReference type="ARBA" id="ARBA00023295"/>
    </source>
</evidence>
<dbReference type="InterPro" id="IPR012341">
    <property type="entry name" value="6hp_glycosidase-like_sf"/>
</dbReference>
<keyword evidence="14" id="KW-1185">Reference proteome</keyword>
<dbReference type="Pfam" id="PF03160">
    <property type="entry name" value="Calx-beta"/>
    <property type="match status" value="3"/>
</dbReference>
<proteinExistence type="inferred from homology"/>
<comment type="similarity">
    <text evidence="10 11">Belongs to the glycosyl hydrolase 9 (cellulase E) family.</text>
</comment>
<feature type="domain" description="CBM2" evidence="12">
    <location>
        <begin position="1"/>
        <end position="105"/>
    </location>
</feature>
<dbReference type="Gene3D" id="1.50.10.10">
    <property type="match status" value="1"/>
</dbReference>
<dbReference type="PROSITE" id="PS00698">
    <property type="entry name" value="GH9_3"/>
    <property type="match status" value="1"/>
</dbReference>
<dbReference type="InterPro" id="IPR038081">
    <property type="entry name" value="CalX-like_sf"/>
</dbReference>
<dbReference type="SUPFAM" id="SSF48208">
    <property type="entry name" value="Six-hairpin glycosidases"/>
    <property type="match status" value="1"/>
</dbReference>
<dbReference type="SUPFAM" id="SSF141072">
    <property type="entry name" value="CalX-like"/>
    <property type="match status" value="3"/>
</dbReference>
<keyword evidence="9 10" id="KW-0624">Polysaccharide degradation</keyword>
<evidence type="ECO:0000256" key="5">
    <source>
        <dbReference type="ARBA" id="ARBA00022837"/>
    </source>
</evidence>
<gene>
    <name evidence="13" type="ORF">RIF25_16935</name>
</gene>
<dbReference type="SMART" id="SM00637">
    <property type="entry name" value="CBD_II"/>
    <property type="match status" value="2"/>
</dbReference>
<evidence type="ECO:0000256" key="11">
    <source>
        <dbReference type="RuleBase" id="RU361166"/>
    </source>
</evidence>
<evidence type="ECO:0000256" key="6">
    <source>
        <dbReference type="ARBA" id="ARBA00023001"/>
    </source>
</evidence>
<keyword evidence="6 11" id="KW-0136">Cellulose degradation</keyword>
<dbReference type="PANTHER" id="PTHR22298">
    <property type="entry name" value="ENDO-1,4-BETA-GLUCANASE"/>
    <property type="match status" value="1"/>
</dbReference>
<dbReference type="InterPro" id="IPR001701">
    <property type="entry name" value="Glyco_hydro_9"/>
</dbReference>
<comment type="caution">
    <text evidence="13">The sequence shown here is derived from an EMBL/GenBank/DDBJ whole genome shotgun (WGS) entry which is preliminary data.</text>
</comment>
<protein>
    <recommendedName>
        <fullName evidence="11">Endoglucanase</fullName>
        <ecNumber evidence="11">3.2.1.4</ecNumber>
    </recommendedName>
</protein>
<feature type="active site" evidence="10">
    <location>
        <position position="970"/>
    </location>
</feature>
<sequence length="1014" mass="109017">MMSNVLYSVTETWQNGFNGKLAVGSPTQTLKGWTVTFEASFNITNIWNAEIVSRQGNRYTIRFAEWNQTIAPGQVVNVGFTASYTGTTPPPVTNLNLTTTTTPTPAPLPTLSINDLSIGEAQGNAVFTVNLSQASSTPITVSFATANGTAIAGQDYTSRTGTLTFNPGERAKTISIPILNDTLVESNETFTVRLTNPQQATIAKATGTATIIDNDIAAPPPLPTLTINDISVGEDKGNGLFTVSLSQASSTPITVSFATANGTAIAGQDYTSRTGTLTFNPGERAKTISVPILNDTLVESNETFTIRLTNAQQATIAKATGTATILDNDVAPPPPANQAVTFNIISDWQSGFTGNFSITNRATQTVNGWTLKFDAPFTITNIWNADIVSRQGNTYTIKNASFNGTLNPNQTISFGFNGNNPNNVTTPPSNLVFNGNSIQPPPSLPTLTINDLTVTEGLNANAVFTVNLSQASSNSITVNYGTQSGTATAGQDFTSRTGTLTFAPGETSKTIAIPIIDDTLLEYPETFRLVLSNPTQATLAKATGTGTIISNEVPVAKFNYGEALQKSFLFYEANRSGALPPTNRIDWRRNSALNDGKDVGRDLTGGYYDAGDHGKFGLPMAASMTMLAWGGLQYNQAYTRSGQLDELLSTIKWGTDYILKAHETDSQGTKAFWGQVGLPSLDHAFWGAPENMTMARPTFKIDRQKPGSDLAGESAATLAAASMLFKASNPQYANLLLQNAIQLYDFADKYRGKYSDSIPEIQNYYNSWSGFNDELAWGATWLYKATGNTSYLTKAEGLYNGIGRGWTQNWDDKSYGVGVLLAQETGKARYKTDVENWLDYWSDRTGNGISYTSGGLAWLTQWGSNRYAANTAMLAGIYADTVNDKNGRYANLAKSQIDYLLGDNPRNFSYMVGFGTNYALNPHHRGASGVTNINDPLPNRHILYGALVGGPTSANDFAYQDQRNDYVANEVALDYNAGLTGALARMYQQFGGNPLTDSQLNSLPGITIPNVGGV</sequence>